<name>A0ACD3R384_LARCR</name>
<gene>
    <name evidence="1" type="ORF">E3U43_022277</name>
</gene>
<dbReference type="EMBL" id="CM011683">
    <property type="protein sequence ID" value="TMS13797.1"/>
    <property type="molecule type" value="Genomic_DNA"/>
</dbReference>
<proteinExistence type="predicted"/>
<comment type="caution">
    <text evidence="1">The sequence shown here is derived from an EMBL/GenBank/DDBJ whole genome shotgun (WGS) entry which is preliminary data.</text>
</comment>
<keyword evidence="2" id="KW-1185">Reference proteome</keyword>
<evidence type="ECO:0000313" key="1">
    <source>
        <dbReference type="EMBL" id="TMS13797.1"/>
    </source>
</evidence>
<reference evidence="1" key="1">
    <citation type="submission" date="2018-11" db="EMBL/GenBank/DDBJ databases">
        <title>The sequence and de novo assembly of Larimichthys crocea genome using PacBio and Hi-C technologies.</title>
        <authorList>
            <person name="Xu P."/>
            <person name="Chen B."/>
            <person name="Zhou Z."/>
            <person name="Ke Q."/>
            <person name="Wu Y."/>
            <person name="Bai H."/>
            <person name="Pu F."/>
        </authorList>
    </citation>
    <scope>NUCLEOTIDE SEQUENCE</scope>
    <source>
        <tissue evidence="1">Muscle</tissue>
    </source>
</reference>
<sequence length="124" mass="13205">MNLDRIAEAVRAPPPRDVAPAFHLPRTSNSSRETLENSSSESSDTELAEKERSAEHRSDDGNADDPKKKKAAAAADSLHQPAAAGAGSHFPKEPVSGHEHQGGNRRVDQLNRGQSQGVVQKPPG</sequence>
<evidence type="ECO:0000313" key="2">
    <source>
        <dbReference type="Proteomes" id="UP000793456"/>
    </source>
</evidence>
<organism evidence="1 2">
    <name type="scientific">Larimichthys crocea</name>
    <name type="common">Large yellow croaker</name>
    <name type="synonym">Pseudosciaena crocea</name>
    <dbReference type="NCBI Taxonomy" id="215358"/>
    <lineage>
        <taxon>Eukaryota</taxon>
        <taxon>Metazoa</taxon>
        <taxon>Chordata</taxon>
        <taxon>Craniata</taxon>
        <taxon>Vertebrata</taxon>
        <taxon>Euteleostomi</taxon>
        <taxon>Actinopterygii</taxon>
        <taxon>Neopterygii</taxon>
        <taxon>Teleostei</taxon>
        <taxon>Neoteleostei</taxon>
        <taxon>Acanthomorphata</taxon>
        <taxon>Eupercaria</taxon>
        <taxon>Sciaenidae</taxon>
        <taxon>Larimichthys</taxon>
    </lineage>
</organism>
<accession>A0ACD3R384</accession>
<dbReference type="Proteomes" id="UP000793456">
    <property type="component" value="Chromosome X"/>
</dbReference>
<protein>
    <submittedName>
        <fullName evidence="1">Uncharacterized protein</fullName>
    </submittedName>
</protein>